<evidence type="ECO:0000259" key="4">
    <source>
        <dbReference type="PROSITE" id="PS50887"/>
    </source>
</evidence>
<dbReference type="SUPFAM" id="SSF55073">
    <property type="entry name" value="Nucleotide cyclase"/>
    <property type="match status" value="1"/>
</dbReference>
<feature type="transmembrane region" description="Helical" evidence="3">
    <location>
        <begin position="44"/>
        <end position="69"/>
    </location>
</feature>
<reference evidence="5 6" key="1">
    <citation type="journal article" date="2011" name="J. Bacteriol.">
        <title>Genome sequence of Methyloversatilis universalis FAM5T, a methylotrophic representative of the order Rhodocyclales.</title>
        <authorList>
            <person name="Kittichotirat W."/>
            <person name="Good N.M."/>
            <person name="Hall R."/>
            <person name="Bringel F."/>
            <person name="Lajus A."/>
            <person name="Medigue C."/>
            <person name="Smalley N.E."/>
            <person name="Beck D."/>
            <person name="Bumgarner R."/>
            <person name="Vuilleumier S."/>
            <person name="Kalyuzhnaya M.G."/>
        </authorList>
    </citation>
    <scope>NUCLEOTIDE SEQUENCE [LARGE SCALE GENOMIC DNA]</scope>
    <source>
        <strain evidence="6">ATCC BAA-1314 / JCM 13912 / FAM5</strain>
    </source>
</reference>
<evidence type="ECO:0000256" key="2">
    <source>
        <dbReference type="ARBA" id="ARBA00034247"/>
    </source>
</evidence>
<dbReference type="EMBL" id="AFHG01000036">
    <property type="protein sequence ID" value="EGK72499.1"/>
    <property type="molecule type" value="Genomic_DNA"/>
</dbReference>
<organism evidence="5 6">
    <name type="scientific">Methyloversatilis universalis (strain ATCC BAA-1314 / DSM 25237 / JCM 13912 / CCUG 52030 / FAM5)</name>
    <dbReference type="NCBI Taxonomy" id="1000565"/>
    <lineage>
        <taxon>Bacteria</taxon>
        <taxon>Pseudomonadati</taxon>
        <taxon>Pseudomonadota</taxon>
        <taxon>Betaproteobacteria</taxon>
        <taxon>Nitrosomonadales</taxon>
        <taxon>Sterolibacteriaceae</taxon>
        <taxon>Methyloversatilis</taxon>
    </lineage>
</organism>
<feature type="transmembrane region" description="Helical" evidence="3">
    <location>
        <begin position="116"/>
        <end position="138"/>
    </location>
</feature>
<name>F5RAA3_METUF</name>
<feature type="transmembrane region" description="Helical" evidence="3">
    <location>
        <begin position="191"/>
        <end position="212"/>
    </location>
</feature>
<dbReference type="Gene3D" id="3.30.70.270">
    <property type="match status" value="1"/>
</dbReference>
<dbReference type="EC" id="2.7.7.65" evidence="1"/>
<proteinExistence type="predicted"/>
<keyword evidence="3" id="KW-0472">Membrane</keyword>
<gene>
    <name evidence="5" type="ORF">METUNv1_01264</name>
</gene>
<feature type="transmembrane region" description="Helical" evidence="3">
    <location>
        <begin position="250"/>
        <end position="271"/>
    </location>
</feature>
<dbReference type="PANTHER" id="PTHR45138">
    <property type="entry name" value="REGULATORY COMPONENTS OF SENSORY TRANSDUCTION SYSTEM"/>
    <property type="match status" value="1"/>
</dbReference>
<dbReference type="GO" id="GO:0005886">
    <property type="term" value="C:plasma membrane"/>
    <property type="evidence" value="ECO:0007669"/>
    <property type="project" value="TreeGrafter"/>
</dbReference>
<dbReference type="InterPro" id="IPR050469">
    <property type="entry name" value="Diguanylate_Cyclase"/>
</dbReference>
<dbReference type="InterPro" id="IPR000160">
    <property type="entry name" value="GGDEF_dom"/>
</dbReference>
<dbReference type="NCBIfam" id="TIGR00254">
    <property type="entry name" value="GGDEF"/>
    <property type="match status" value="1"/>
</dbReference>
<evidence type="ECO:0000256" key="3">
    <source>
        <dbReference type="SAM" id="Phobius"/>
    </source>
</evidence>
<comment type="catalytic activity">
    <reaction evidence="2">
        <text>2 GTP = 3',3'-c-di-GMP + 2 diphosphate</text>
        <dbReference type="Rhea" id="RHEA:24898"/>
        <dbReference type="ChEBI" id="CHEBI:33019"/>
        <dbReference type="ChEBI" id="CHEBI:37565"/>
        <dbReference type="ChEBI" id="CHEBI:58805"/>
        <dbReference type="EC" id="2.7.7.65"/>
    </reaction>
</comment>
<feature type="domain" description="GGDEF" evidence="4">
    <location>
        <begin position="315"/>
        <end position="449"/>
    </location>
</feature>
<dbReference type="SMART" id="SM00267">
    <property type="entry name" value="GGDEF"/>
    <property type="match status" value="1"/>
</dbReference>
<keyword evidence="3" id="KW-0812">Transmembrane</keyword>
<dbReference type="Proteomes" id="UP000005019">
    <property type="component" value="Unassembled WGS sequence"/>
</dbReference>
<dbReference type="InterPro" id="IPR029787">
    <property type="entry name" value="Nucleotide_cyclase"/>
</dbReference>
<dbReference type="STRING" id="1000565.METUNv1_01264"/>
<dbReference type="GO" id="GO:0043709">
    <property type="term" value="P:cell adhesion involved in single-species biofilm formation"/>
    <property type="evidence" value="ECO:0007669"/>
    <property type="project" value="TreeGrafter"/>
</dbReference>
<dbReference type="PROSITE" id="PS50887">
    <property type="entry name" value="GGDEF"/>
    <property type="match status" value="1"/>
</dbReference>
<keyword evidence="3" id="KW-1133">Transmembrane helix</keyword>
<dbReference type="InterPro" id="IPR043128">
    <property type="entry name" value="Rev_trsase/Diguanyl_cyclase"/>
</dbReference>
<dbReference type="GO" id="GO:1902201">
    <property type="term" value="P:negative regulation of bacterial-type flagellum-dependent cell motility"/>
    <property type="evidence" value="ECO:0007669"/>
    <property type="project" value="TreeGrafter"/>
</dbReference>
<dbReference type="OrthoDB" id="9813903at2"/>
<dbReference type="Pfam" id="PF00990">
    <property type="entry name" value="GGDEF"/>
    <property type="match status" value="1"/>
</dbReference>
<accession>F5RAA3</accession>
<dbReference type="AlphaFoldDB" id="F5RAA3"/>
<evidence type="ECO:0000256" key="1">
    <source>
        <dbReference type="ARBA" id="ARBA00012528"/>
    </source>
</evidence>
<dbReference type="CDD" id="cd01949">
    <property type="entry name" value="GGDEF"/>
    <property type="match status" value="1"/>
</dbReference>
<dbReference type="GO" id="GO:0052621">
    <property type="term" value="F:diguanylate cyclase activity"/>
    <property type="evidence" value="ECO:0007669"/>
    <property type="project" value="UniProtKB-EC"/>
</dbReference>
<keyword evidence="6" id="KW-1185">Reference proteome</keyword>
<sequence>MIPDANAGRPGNPLAFPLSATVLTLMALFTLPVATVALPAQPALMGLFLLAVCLLNGLTAAILCMLLLAGSPLHSLTWVAAAYAFSTVMAVMQMLAFPGIFGPAPLVGGSGQTAAWVWAVWHAGFPLLLLAHVGQRLLGRHEAQAPATQILPVLFSVACALLLGLIVLGAAEHLPVIMDGYHYGTMLRDPSGIGAVVLSVTALCAVVGVTRLRDTFDRWLTLGQYAFTLDVVLALAGQSRYSAGWYMSRAMSLLCAGALLMALLAHSFRLYRAAAQRALQLQVEVVHDPMTGLLNRRGLLQLMQTELERARRHARPLALLFIDMDHFKHINDTYGHPAGDLCLKSAALQLCASANRHCDVIARYGGEEFVVLLPECDETGAGVVAERIRAAVEAAYDHGTVPCRMSVSIGLSRFPADGITSLDELIDAADAALYEAKRAGRNRVVHARPEAAARSLSPS</sequence>
<dbReference type="RefSeq" id="WP_008059901.1">
    <property type="nucleotide sequence ID" value="NZ_AFHG01000036.1"/>
</dbReference>
<dbReference type="FunFam" id="3.30.70.270:FF:000001">
    <property type="entry name" value="Diguanylate cyclase domain protein"/>
    <property type="match status" value="1"/>
</dbReference>
<comment type="caution">
    <text evidence="5">The sequence shown here is derived from an EMBL/GenBank/DDBJ whole genome shotgun (WGS) entry which is preliminary data.</text>
</comment>
<feature type="transmembrane region" description="Helical" evidence="3">
    <location>
        <begin position="14"/>
        <end position="38"/>
    </location>
</feature>
<protein>
    <recommendedName>
        <fullName evidence="1">diguanylate cyclase</fullName>
        <ecNumber evidence="1">2.7.7.65</ecNumber>
    </recommendedName>
</protein>
<feature type="transmembrane region" description="Helical" evidence="3">
    <location>
        <begin position="219"/>
        <end position="238"/>
    </location>
</feature>
<dbReference type="InterPro" id="IPR033424">
    <property type="entry name" value="MASE4"/>
</dbReference>
<dbReference type="PANTHER" id="PTHR45138:SF9">
    <property type="entry name" value="DIGUANYLATE CYCLASE DGCM-RELATED"/>
    <property type="match status" value="1"/>
</dbReference>
<dbReference type="Pfam" id="PF17158">
    <property type="entry name" value="MASE4"/>
    <property type="match status" value="1"/>
</dbReference>
<feature type="transmembrane region" description="Helical" evidence="3">
    <location>
        <begin position="150"/>
        <end position="171"/>
    </location>
</feature>
<evidence type="ECO:0000313" key="5">
    <source>
        <dbReference type="EMBL" id="EGK72499.1"/>
    </source>
</evidence>
<dbReference type="eggNOG" id="COG3706">
    <property type="taxonomic scope" value="Bacteria"/>
</dbReference>
<evidence type="ECO:0000313" key="6">
    <source>
        <dbReference type="Proteomes" id="UP000005019"/>
    </source>
</evidence>
<feature type="transmembrane region" description="Helical" evidence="3">
    <location>
        <begin position="76"/>
        <end position="96"/>
    </location>
</feature>